<dbReference type="Proteomes" id="UP000279271">
    <property type="component" value="Unassembled WGS sequence"/>
</dbReference>
<feature type="coiled-coil region" evidence="1">
    <location>
        <begin position="126"/>
        <end position="155"/>
    </location>
</feature>
<organism evidence="3 4">
    <name type="scientific">Auxenochlorella protothecoides</name>
    <name type="common">Green microalga</name>
    <name type="synonym">Chlorella protothecoides</name>
    <dbReference type="NCBI Taxonomy" id="3075"/>
    <lineage>
        <taxon>Eukaryota</taxon>
        <taxon>Viridiplantae</taxon>
        <taxon>Chlorophyta</taxon>
        <taxon>core chlorophytes</taxon>
        <taxon>Trebouxiophyceae</taxon>
        <taxon>Chlorellales</taxon>
        <taxon>Chlorellaceae</taxon>
        <taxon>Auxenochlorella</taxon>
    </lineage>
</organism>
<proteinExistence type="predicted"/>
<accession>A0A3M7KSS0</accession>
<protein>
    <submittedName>
        <fullName evidence="3">Uncharacterized protein</fullName>
    </submittedName>
</protein>
<evidence type="ECO:0000256" key="2">
    <source>
        <dbReference type="SAM" id="MobiDB-lite"/>
    </source>
</evidence>
<feature type="region of interest" description="Disordered" evidence="2">
    <location>
        <begin position="24"/>
        <end position="45"/>
    </location>
</feature>
<evidence type="ECO:0000313" key="4">
    <source>
        <dbReference type="Proteomes" id="UP000279271"/>
    </source>
</evidence>
<comment type="caution">
    <text evidence="3">The sequence shown here is derived from an EMBL/GenBank/DDBJ whole genome shotgun (WGS) entry which is preliminary data.</text>
</comment>
<evidence type="ECO:0000313" key="3">
    <source>
        <dbReference type="EMBL" id="RMZ53571.1"/>
    </source>
</evidence>
<reference evidence="4" key="1">
    <citation type="journal article" date="2018" name="Algal Res.">
        <title>Characterization of plant carbon substrate utilization by Auxenochlorella protothecoides.</title>
        <authorList>
            <person name="Vogler B.W."/>
            <person name="Starkenburg S.R."/>
            <person name="Sudasinghe N."/>
            <person name="Schambach J.Y."/>
            <person name="Rollin J.A."/>
            <person name="Pattathil S."/>
            <person name="Barry A.N."/>
        </authorList>
    </citation>
    <scope>NUCLEOTIDE SEQUENCE [LARGE SCALE GENOMIC DNA]</scope>
    <source>
        <strain evidence="4">UTEX 25</strain>
    </source>
</reference>
<feature type="region of interest" description="Disordered" evidence="2">
    <location>
        <begin position="497"/>
        <end position="517"/>
    </location>
</feature>
<gene>
    <name evidence="3" type="ORF">APUTEX25_003393</name>
</gene>
<dbReference type="EMBL" id="QOKY01000197">
    <property type="protein sequence ID" value="RMZ53571.1"/>
    <property type="molecule type" value="Genomic_DNA"/>
</dbReference>
<sequence length="523" mass="56229">MPPTVVQAAPELSKILAGHPKVAAKAAPQGQKTKYLSSKPGSTTTREFELPEDEVIRRQLAQVKAERQGLLGALISLKNEVGKKKELEGESLAIQMLMIPGPSETEDAATATLAALEATQSEITSLQAARTAAAAAEAKARRDQAQASAALLEATRLQEAASQDEATLVQAVHDTSIAREAAEQALHKAATMSEQVLTDWHKKVKERAKEVRLLERENADRRARLEAAVRARRSLHSLAHPGHCMPPRAPPPSHTTMVLPVLTLTLQEAKERLLRESSLASDQREAPSDGSQAAARRFPPPAPLDILEGQWNRLHAATGALHPDGVIAFWQELKAKEEAMKELAALADVQDGEVRAALEEGRAAHAAELQLQRQASRASEIGGLGGAWGVEEGLRKLGRELLVHAASEKLLRKGFRRSTHVGPPWLASAADALALSVSKKNGPTLTAKARGRLVGVMGEPDVIDDTVFELNSYSSDDDWIIDKEYLKLRAAKLTGSRGRKGAPRADLKDSGTTHGIPGLMLPC</sequence>
<dbReference type="AlphaFoldDB" id="A0A3M7KSS0"/>
<feature type="compositionally biased region" description="Polar residues" evidence="2">
    <location>
        <begin position="30"/>
        <end position="45"/>
    </location>
</feature>
<feature type="region of interest" description="Disordered" evidence="2">
    <location>
        <begin position="276"/>
        <end position="302"/>
    </location>
</feature>
<evidence type="ECO:0000256" key="1">
    <source>
        <dbReference type="SAM" id="Coils"/>
    </source>
</evidence>
<keyword evidence="1" id="KW-0175">Coiled coil</keyword>
<name>A0A3M7KSS0_AUXPR</name>